<reference evidence="5 6" key="1">
    <citation type="journal article" date="2024" name="G3 (Bethesda)">
        <title>Genome assembly of Hibiscus sabdariffa L. provides insights into metabolisms of medicinal natural products.</title>
        <authorList>
            <person name="Kim T."/>
        </authorList>
    </citation>
    <scope>NUCLEOTIDE SEQUENCE [LARGE SCALE GENOMIC DNA]</scope>
    <source>
        <strain evidence="5">TK-2024</strain>
        <tissue evidence="5">Old leaves</tissue>
    </source>
</reference>
<evidence type="ECO:0000256" key="4">
    <source>
        <dbReference type="SAM" id="MobiDB-lite"/>
    </source>
</evidence>
<evidence type="ECO:0000313" key="5">
    <source>
        <dbReference type="EMBL" id="KAK8556646.1"/>
    </source>
</evidence>
<sequence length="102" mass="11401">MDTASMLDEAIRYVKFLKRRILVLQRSDNQQPPDKHVGTTHPGHGFRVADNRGNPSCFNHETIESSRRGEMNGEDVMLSQLGFGMVVDSSGDQEVVNQGREA</sequence>
<dbReference type="Proteomes" id="UP001472677">
    <property type="component" value="Unassembled WGS sequence"/>
</dbReference>
<evidence type="ECO:0000256" key="1">
    <source>
        <dbReference type="ARBA" id="ARBA00004123"/>
    </source>
</evidence>
<dbReference type="PANTHER" id="PTHR45914:SF7">
    <property type="entry name" value="TRANSCRIPTION FACTOR HEC3"/>
    <property type="match status" value="1"/>
</dbReference>
<proteinExistence type="predicted"/>
<gene>
    <name evidence="5" type="ORF">V6N12_003043</name>
</gene>
<dbReference type="EMBL" id="JBBPBM010000017">
    <property type="protein sequence ID" value="KAK8556646.1"/>
    <property type="molecule type" value="Genomic_DNA"/>
</dbReference>
<feature type="region of interest" description="Disordered" evidence="4">
    <location>
        <begin position="27"/>
        <end position="56"/>
    </location>
</feature>
<comment type="subcellular location">
    <subcellularLocation>
        <location evidence="1">Nucleus</location>
    </subcellularLocation>
</comment>
<keyword evidence="3" id="KW-0539">Nucleus</keyword>
<comment type="caution">
    <text evidence="5">The sequence shown here is derived from an EMBL/GenBank/DDBJ whole genome shotgun (WGS) entry which is preliminary data.</text>
</comment>
<protein>
    <submittedName>
        <fullName evidence="5">Uncharacterized protein</fullName>
    </submittedName>
</protein>
<dbReference type="InterPro" id="IPR045843">
    <property type="entry name" value="IND-like"/>
</dbReference>
<evidence type="ECO:0000313" key="6">
    <source>
        <dbReference type="Proteomes" id="UP001472677"/>
    </source>
</evidence>
<evidence type="ECO:0000256" key="2">
    <source>
        <dbReference type="ARBA" id="ARBA00023125"/>
    </source>
</evidence>
<evidence type="ECO:0000256" key="3">
    <source>
        <dbReference type="ARBA" id="ARBA00023242"/>
    </source>
</evidence>
<organism evidence="5 6">
    <name type="scientific">Hibiscus sabdariffa</name>
    <name type="common">roselle</name>
    <dbReference type="NCBI Taxonomy" id="183260"/>
    <lineage>
        <taxon>Eukaryota</taxon>
        <taxon>Viridiplantae</taxon>
        <taxon>Streptophyta</taxon>
        <taxon>Embryophyta</taxon>
        <taxon>Tracheophyta</taxon>
        <taxon>Spermatophyta</taxon>
        <taxon>Magnoliopsida</taxon>
        <taxon>eudicotyledons</taxon>
        <taxon>Gunneridae</taxon>
        <taxon>Pentapetalae</taxon>
        <taxon>rosids</taxon>
        <taxon>malvids</taxon>
        <taxon>Malvales</taxon>
        <taxon>Malvaceae</taxon>
        <taxon>Malvoideae</taxon>
        <taxon>Hibiscus</taxon>
    </lineage>
</organism>
<keyword evidence="6" id="KW-1185">Reference proteome</keyword>
<name>A0ABR2ECH2_9ROSI</name>
<keyword evidence="2" id="KW-0238">DNA-binding</keyword>
<dbReference type="PANTHER" id="PTHR45914">
    <property type="entry name" value="TRANSCRIPTION FACTOR HEC3-RELATED"/>
    <property type="match status" value="1"/>
</dbReference>
<accession>A0ABR2ECH2</accession>